<sequence length="347" mass="39220">MFLLLAREIRDQIYDALLITTITDPPQSVTPQRLINPKDWYTYRSRVRVPWRLPPNRGSCFGLMYSCRRVCSEVVESIERYGGVFFELELAAVGIPYRGEEESEEDLQSFYPSEEIWPTWIVFPLCAYPAINTSGRSVDATSRELMAANSKCQNLHVSFKVQTLGQFRWPINAGLEYVPATLFAMLAKFLLVGPLGPQSTVKVSELARTRGSMWDIDTLSVNVMGAGTRFMNPYDGRLCTVPNEAVEDAANGLIGHMETLCFSGALSGRVRVVRLAVEGEIKHEWVIEQGRRLLEAYKKDWGAWGWVIEHAKANTQQEEIVDANPGHPAPISREQQRSFEPRCCLVQ</sequence>
<reference evidence="1" key="1">
    <citation type="journal article" date="2019" name="Environ. Microbiol.">
        <title>Fungal ecological strategies reflected in gene transcription - a case study of two litter decomposers.</title>
        <authorList>
            <person name="Barbi F."/>
            <person name="Kohler A."/>
            <person name="Barry K."/>
            <person name="Baskaran P."/>
            <person name="Daum C."/>
            <person name="Fauchery L."/>
            <person name="Ihrmark K."/>
            <person name="Kuo A."/>
            <person name="LaButti K."/>
            <person name="Lipzen A."/>
            <person name="Morin E."/>
            <person name="Grigoriev I.V."/>
            <person name="Henrissat B."/>
            <person name="Lindahl B."/>
            <person name="Martin F."/>
        </authorList>
    </citation>
    <scope>NUCLEOTIDE SEQUENCE</scope>
    <source>
        <strain evidence="1">JB14</strain>
    </source>
</reference>
<accession>A0A6A4HFZ1</accession>
<dbReference type="Proteomes" id="UP000799118">
    <property type="component" value="Unassembled WGS sequence"/>
</dbReference>
<evidence type="ECO:0000313" key="2">
    <source>
        <dbReference type="Proteomes" id="UP000799118"/>
    </source>
</evidence>
<protein>
    <submittedName>
        <fullName evidence="1">Uncharacterized protein</fullName>
    </submittedName>
</protein>
<name>A0A6A4HFZ1_9AGAR</name>
<evidence type="ECO:0000313" key="1">
    <source>
        <dbReference type="EMBL" id="KAE9397389.1"/>
    </source>
</evidence>
<proteinExistence type="predicted"/>
<gene>
    <name evidence="1" type="ORF">BT96DRAFT_75633</name>
</gene>
<dbReference type="AlphaFoldDB" id="A0A6A4HFZ1"/>
<dbReference type="EMBL" id="ML769498">
    <property type="protein sequence ID" value="KAE9397389.1"/>
    <property type="molecule type" value="Genomic_DNA"/>
</dbReference>
<keyword evidence="2" id="KW-1185">Reference proteome</keyword>
<organism evidence="1 2">
    <name type="scientific">Gymnopus androsaceus JB14</name>
    <dbReference type="NCBI Taxonomy" id="1447944"/>
    <lineage>
        <taxon>Eukaryota</taxon>
        <taxon>Fungi</taxon>
        <taxon>Dikarya</taxon>
        <taxon>Basidiomycota</taxon>
        <taxon>Agaricomycotina</taxon>
        <taxon>Agaricomycetes</taxon>
        <taxon>Agaricomycetidae</taxon>
        <taxon>Agaricales</taxon>
        <taxon>Marasmiineae</taxon>
        <taxon>Omphalotaceae</taxon>
        <taxon>Gymnopus</taxon>
    </lineage>
</organism>
<dbReference type="OrthoDB" id="2819093at2759"/>